<evidence type="ECO:0000313" key="3">
    <source>
        <dbReference type="Proteomes" id="UP000002035"/>
    </source>
</evidence>
<sequence length="234" mass="25816">MLEDECPGMSRSASSISIHSVGPSGPSDLSGPAPTPALAAPAKSPSLETSSEAVSKPRPAEEEQARASESSYGAERFFMHPRSVYIVISERRNISEKFHWGIIVARSQREGLLYHRVFDGSQWTLEIEEHKDITADKAVLLILKVGDVPEVTPQWIEAIQQCITTANVPRTTMGAVTCRTFALAATYELGNGGFTRLYPNWNKARGIEQEAYQFAWYASTLGRRLVVSSQWSDL</sequence>
<organism evidence="2 3">
    <name type="scientific">Arthroderma otae (strain ATCC MYA-4605 / CBS 113480)</name>
    <name type="common">Microsporum canis</name>
    <dbReference type="NCBI Taxonomy" id="554155"/>
    <lineage>
        <taxon>Eukaryota</taxon>
        <taxon>Fungi</taxon>
        <taxon>Dikarya</taxon>
        <taxon>Ascomycota</taxon>
        <taxon>Pezizomycotina</taxon>
        <taxon>Eurotiomycetes</taxon>
        <taxon>Eurotiomycetidae</taxon>
        <taxon>Onygenales</taxon>
        <taxon>Arthrodermataceae</taxon>
        <taxon>Microsporum</taxon>
    </lineage>
</organism>
<proteinExistence type="predicted"/>
<gene>
    <name evidence="2" type="ORF">MCYG_07322</name>
</gene>
<dbReference type="EMBL" id="DS995707">
    <property type="protein sequence ID" value="EEQ34503.1"/>
    <property type="molecule type" value="Genomic_DNA"/>
</dbReference>
<reference evidence="3" key="1">
    <citation type="journal article" date="2012" name="MBio">
        <title>Comparative genome analysis of Trichophyton rubrum and related dermatophytes reveals candidate genes involved in infection.</title>
        <authorList>
            <person name="Martinez D.A."/>
            <person name="Oliver B.G."/>
            <person name="Graeser Y."/>
            <person name="Goldberg J.M."/>
            <person name="Li W."/>
            <person name="Martinez-Rossi N.M."/>
            <person name="Monod M."/>
            <person name="Shelest E."/>
            <person name="Barton R.C."/>
            <person name="Birch E."/>
            <person name="Brakhage A.A."/>
            <person name="Chen Z."/>
            <person name="Gurr S.J."/>
            <person name="Heiman D."/>
            <person name="Heitman J."/>
            <person name="Kosti I."/>
            <person name="Rossi A."/>
            <person name="Saif S."/>
            <person name="Samalova M."/>
            <person name="Saunders C.W."/>
            <person name="Shea T."/>
            <person name="Summerbell R.C."/>
            <person name="Xu J."/>
            <person name="Young S."/>
            <person name="Zeng Q."/>
            <person name="Birren B.W."/>
            <person name="Cuomo C.A."/>
            <person name="White T.C."/>
        </authorList>
    </citation>
    <scope>NUCLEOTIDE SEQUENCE [LARGE SCALE GENOMIC DNA]</scope>
    <source>
        <strain evidence="3">ATCC MYA-4605 / CBS 113480</strain>
    </source>
</reference>
<dbReference type="AlphaFoldDB" id="C5FYA5"/>
<accession>C5FYA5</accession>
<dbReference type="HOGENOM" id="CLU_1210542_0_0_1"/>
<protein>
    <submittedName>
        <fullName evidence="2">Uncharacterized protein</fullName>
    </submittedName>
</protein>
<dbReference type="OrthoDB" id="4172851at2759"/>
<evidence type="ECO:0000256" key="1">
    <source>
        <dbReference type="SAM" id="MobiDB-lite"/>
    </source>
</evidence>
<feature type="compositionally biased region" description="Low complexity" evidence="1">
    <location>
        <begin position="7"/>
        <end position="47"/>
    </location>
</feature>
<dbReference type="eggNOG" id="ENOG502TE4Y">
    <property type="taxonomic scope" value="Eukaryota"/>
</dbReference>
<name>C5FYA5_ARTOC</name>
<feature type="region of interest" description="Disordered" evidence="1">
    <location>
        <begin position="1"/>
        <end position="71"/>
    </location>
</feature>
<dbReference type="OMA" id="VEKFIMH"/>
<dbReference type="RefSeq" id="XP_002843539.1">
    <property type="nucleotide sequence ID" value="XM_002843493.1"/>
</dbReference>
<dbReference type="VEuPathDB" id="FungiDB:MCYG_07322"/>
<dbReference type="GeneID" id="9227970"/>
<evidence type="ECO:0000313" key="2">
    <source>
        <dbReference type="EMBL" id="EEQ34503.1"/>
    </source>
</evidence>
<keyword evidence="3" id="KW-1185">Reference proteome</keyword>
<dbReference type="Proteomes" id="UP000002035">
    <property type="component" value="Unassembled WGS sequence"/>
</dbReference>